<protein>
    <submittedName>
        <fullName evidence="1">Uncharacterized protein</fullName>
    </submittedName>
</protein>
<name>A0ABV4VJK7_9GAMM</name>
<evidence type="ECO:0000313" key="2">
    <source>
        <dbReference type="Proteomes" id="UP001576708"/>
    </source>
</evidence>
<organism evidence="1 2">
    <name type="scientific">Shewanella mangrovisoli</name>
    <dbReference type="NCBI Taxonomy" id="2864211"/>
    <lineage>
        <taxon>Bacteria</taxon>
        <taxon>Pseudomonadati</taxon>
        <taxon>Pseudomonadota</taxon>
        <taxon>Gammaproteobacteria</taxon>
        <taxon>Alteromonadales</taxon>
        <taxon>Shewanellaceae</taxon>
        <taxon>Shewanella</taxon>
    </lineage>
</organism>
<keyword evidence="2" id="KW-1185">Reference proteome</keyword>
<dbReference type="RefSeq" id="WP_342201737.1">
    <property type="nucleotide sequence ID" value="NZ_JBCATE010000003.1"/>
</dbReference>
<sequence length="133" mass="15680">MKLKRVIYELYEVDLGSLHDHPEWHEIDREIFLEFDNGEKRYFSWCNEPVQYSVGVQEHRFNVNEPDHVIDASEWDMWRGLIGNEVDFISHNDSNQILELRGQNSSVYLSSQERGSWLADVLHISITLPEFGS</sequence>
<evidence type="ECO:0000313" key="1">
    <source>
        <dbReference type="EMBL" id="MFB2620418.1"/>
    </source>
</evidence>
<gene>
    <name evidence="1" type="ORF">ACE02W_11420</name>
</gene>
<proteinExistence type="predicted"/>
<dbReference type="EMBL" id="JBHFGU010000003">
    <property type="protein sequence ID" value="MFB2620418.1"/>
    <property type="molecule type" value="Genomic_DNA"/>
</dbReference>
<accession>A0ABV4VJK7</accession>
<reference evidence="1 2" key="1">
    <citation type="submission" date="2024-09" db="EMBL/GenBank/DDBJ databases">
        <authorList>
            <person name="Zhang Y."/>
        </authorList>
    </citation>
    <scope>NUCLEOTIDE SEQUENCE [LARGE SCALE GENOMIC DNA]</scope>
    <source>
        <strain evidence="1 2">ZJ318</strain>
    </source>
</reference>
<comment type="caution">
    <text evidence="1">The sequence shown here is derived from an EMBL/GenBank/DDBJ whole genome shotgun (WGS) entry which is preliminary data.</text>
</comment>
<dbReference type="Proteomes" id="UP001576708">
    <property type="component" value="Unassembled WGS sequence"/>
</dbReference>